<comment type="caution">
    <text evidence="1">The sequence shown here is derived from an EMBL/GenBank/DDBJ whole genome shotgun (WGS) entry which is preliminary data.</text>
</comment>
<dbReference type="EMBL" id="BAUV01000001">
    <property type="protein sequence ID" value="GAE33292.1"/>
    <property type="molecule type" value="Genomic_DNA"/>
</dbReference>
<accession>W4QMZ7</accession>
<protein>
    <recommendedName>
        <fullName evidence="3">Aspartyl-phosphate phosphatase Spo0E family protein</fullName>
    </recommendedName>
</protein>
<keyword evidence="2" id="KW-1185">Reference proteome</keyword>
<reference evidence="1 2" key="1">
    <citation type="journal article" date="2014" name="Genome Announc.">
        <title>Draft Genome Sequences of Three Alkaliphilic Bacillus Strains, Bacillus wakoensis JCM 9140T, Bacillus akibai JCM 9157T, and Bacillus hemicellulosilyticus JCM 9152T.</title>
        <authorList>
            <person name="Yuki M."/>
            <person name="Oshima K."/>
            <person name="Suda W."/>
            <person name="Oshida Y."/>
            <person name="Kitamura K."/>
            <person name="Iida T."/>
            <person name="Hattori M."/>
            <person name="Ohkuma M."/>
        </authorList>
    </citation>
    <scope>NUCLEOTIDE SEQUENCE [LARGE SCALE GENOMIC DNA]</scope>
    <source>
        <strain evidence="1 2">JCM 9157</strain>
    </source>
</reference>
<dbReference type="AlphaFoldDB" id="W4QMZ7"/>
<dbReference type="Proteomes" id="UP000018896">
    <property type="component" value="Unassembled WGS sequence"/>
</dbReference>
<dbReference type="GO" id="GO:0046983">
    <property type="term" value="F:protein dimerization activity"/>
    <property type="evidence" value="ECO:0007669"/>
    <property type="project" value="InterPro"/>
</dbReference>
<sequence length="68" mass="7844">MVMNSVLKQEACMNKIEELRNKMVSAAGQYGMSHPIVLRYSQELDRAHNKMILLEVTNTTNWQNSLSF</sequence>
<dbReference type="Pfam" id="PF09388">
    <property type="entry name" value="SpoOE-like"/>
    <property type="match status" value="1"/>
</dbReference>
<evidence type="ECO:0000313" key="2">
    <source>
        <dbReference type="Proteomes" id="UP000018896"/>
    </source>
</evidence>
<name>W4QMZ7_HALA3</name>
<dbReference type="SUPFAM" id="SSF140500">
    <property type="entry name" value="BAS1536-like"/>
    <property type="match status" value="1"/>
</dbReference>
<organism evidence="1 2">
    <name type="scientific">Halalkalibacter akibai (strain ATCC 43226 / DSM 21942 / CIP 109018 / JCM 9157 / 1139)</name>
    <name type="common">Bacillus akibai</name>
    <dbReference type="NCBI Taxonomy" id="1236973"/>
    <lineage>
        <taxon>Bacteria</taxon>
        <taxon>Bacillati</taxon>
        <taxon>Bacillota</taxon>
        <taxon>Bacilli</taxon>
        <taxon>Bacillales</taxon>
        <taxon>Bacillaceae</taxon>
        <taxon>Halalkalibacter</taxon>
    </lineage>
</organism>
<gene>
    <name evidence="1" type="ORF">JCM9157_288</name>
</gene>
<dbReference type="InterPro" id="IPR037208">
    <property type="entry name" value="Spo0E-like_sf"/>
</dbReference>
<proteinExistence type="predicted"/>
<dbReference type="InterPro" id="IPR036638">
    <property type="entry name" value="HLH_DNA-bd_sf"/>
</dbReference>
<dbReference type="eggNOG" id="ENOG5032AXR">
    <property type="taxonomic scope" value="Bacteria"/>
</dbReference>
<evidence type="ECO:0008006" key="3">
    <source>
        <dbReference type="Google" id="ProtNLM"/>
    </source>
</evidence>
<dbReference type="InterPro" id="IPR018540">
    <property type="entry name" value="Spo0E-like"/>
</dbReference>
<evidence type="ECO:0000313" key="1">
    <source>
        <dbReference type="EMBL" id="GAE33292.1"/>
    </source>
</evidence>
<dbReference type="Gene3D" id="4.10.280.10">
    <property type="entry name" value="Helix-loop-helix DNA-binding domain"/>
    <property type="match status" value="1"/>
</dbReference>
<dbReference type="GO" id="GO:0043937">
    <property type="term" value="P:regulation of sporulation"/>
    <property type="evidence" value="ECO:0007669"/>
    <property type="project" value="InterPro"/>
</dbReference>